<evidence type="ECO:0008006" key="3">
    <source>
        <dbReference type="Google" id="ProtNLM"/>
    </source>
</evidence>
<reference evidence="2" key="1">
    <citation type="journal article" date="2019" name="Int. J. Syst. Evol. Microbiol.">
        <title>The Global Catalogue of Microorganisms (GCM) 10K type strain sequencing project: providing services to taxonomists for standard genome sequencing and annotation.</title>
        <authorList>
            <consortium name="The Broad Institute Genomics Platform"/>
            <consortium name="The Broad Institute Genome Sequencing Center for Infectious Disease"/>
            <person name="Wu L."/>
            <person name="Ma J."/>
        </authorList>
    </citation>
    <scope>NUCLEOTIDE SEQUENCE [LARGE SCALE GENOMIC DNA]</scope>
    <source>
        <strain evidence="2">JCM 19125</strain>
    </source>
</reference>
<proteinExistence type="predicted"/>
<evidence type="ECO:0000313" key="1">
    <source>
        <dbReference type="EMBL" id="GAA4904200.1"/>
    </source>
</evidence>
<dbReference type="Proteomes" id="UP001501521">
    <property type="component" value="Unassembled WGS sequence"/>
</dbReference>
<gene>
    <name evidence="1" type="ORF">GCM10025789_24070</name>
</gene>
<keyword evidence="2" id="KW-1185">Reference proteome</keyword>
<organism evidence="1 2">
    <name type="scientific">Tessaracoccus lubricantis</name>
    <dbReference type="NCBI Taxonomy" id="545543"/>
    <lineage>
        <taxon>Bacteria</taxon>
        <taxon>Bacillati</taxon>
        <taxon>Actinomycetota</taxon>
        <taxon>Actinomycetes</taxon>
        <taxon>Propionibacteriales</taxon>
        <taxon>Propionibacteriaceae</taxon>
        <taxon>Tessaracoccus</taxon>
    </lineage>
</organism>
<protein>
    <recommendedName>
        <fullName evidence="3">Oxidoreductase</fullName>
    </recommendedName>
</protein>
<comment type="caution">
    <text evidence="1">The sequence shown here is derived from an EMBL/GenBank/DDBJ whole genome shotgun (WGS) entry which is preliminary data.</text>
</comment>
<sequence length="117" mass="13203">MAFVGWFRRKKKQAEAARDSKEIADALFQHLSAFVTTRRGVEAWVEQPTSFNKPSILLVAADGESTRRGLPSAEYGYEFADAHHIPCYDAGVVPYPKRMREYGLKAKQEARRAADGR</sequence>
<dbReference type="EMBL" id="BAABLV010000036">
    <property type="protein sequence ID" value="GAA4904200.1"/>
    <property type="molecule type" value="Genomic_DNA"/>
</dbReference>
<accession>A0ABP9FLR8</accession>
<name>A0ABP9FLR8_9ACTN</name>
<evidence type="ECO:0000313" key="2">
    <source>
        <dbReference type="Proteomes" id="UP001501521"/>
    </source>
</evidence>